<dbReference type="EMBL" id="JACTNZ010000011">
    <property type="protein sequence ID" value="KAG5523894.1"/>
    <property type="molecule type" value="Genomic_DNA"/>
</dbReference>
<gene>
    <name evidence="1" type="ORF">RHGRI_030779</name>
</gene>
<reference evidence="1" key="1">
    <citation type="submission" date="2020-08" db="EMBL/GenBank/DDBJ databases">
        <title>Plant Genome Project.</title>
        <authorList>
            <person name="Zhang R.-G."/>
        </authorList>
    </citation>
    <scope>NUCLEOTIDE SEQUENCE</scope>
    <source>
        <strain evidence="1">WSP0</strain>
        <tissue evidence="1">Leaf</tissue>
    </source>
</reference>
<accession>A0AAV6IB34</accession>
<comment type="caution">
    <text evidence="1">The sequence shown here is derived from an EMBL/GenBank/DDBJ whole genome shotgun (WGS) entry which is preliminary data.</text>
</comment>
<organism evidence="1 2">
    <name type="scientific">Rhododendron griersonianum</name>
    <dbReference type="NCBI Taxonomy" id="479676"/>
    <lineage>
        <taxon>Eukaryota</taxon>
        <taxon>Viridiplantae</taxon>
        <taxon>Streptophyta</taxon>
        <taxon>Embryophyta</taxon>
        <taxon>Tracheophyta</taxon>
        <taxon>Spermatophyta</taxon>
        <taxon>Magnoliopsida</taxon>
        <taxon>eudicotyledons</taxon>
        <taxon>Gunneridae</taxon>
        <taxon>Pentapetalae</taxon>
        <taxon>asterids</taxon>
        <taxon>Ericales</taxon>
        <taxon>Ericaceae</taxon>
        <taxon>Ericoideae</taxon>
        <taxon>Rhodoreae</taxon>
        <taxon>Rhododendron</taxon>
    </lineage>
</organism>
<name>A0AAV6IB34_9ERIC</name>
<dbReference type="AlphaFoldDB" id="A0AAV6IB34"/>
<evidence type="ECO:0000313" key="1">
    <source>
        <dbReference type="EMBL" id="KAG5523894.1"/>
    </source>
</evidence>
<keyword evidence="2" id="KW-1185">Reference proteome</keyword>
<protein>
    <submittedName>
        <fullName evidence="1">Uncharacterized protein</fullName>
    </submittedName>
</protein>
<dbReference type="Proteomes" id="UP000823749">
    <property type="component" value="Chromosome 11"/>
</dbReference>
<evidence type="ECO:0000313" key="2">
    <source>
        <dbReference type="Proteomes" id="UP000823749"/>
    </source>
</evidence>
<sequence length="92" mass="10298">MAGKGTGFAVELFNGNNDFIKWQQRVKNILMKEGLVKDLKKMSEKPEELSNSKWTDMRKLANSTIQLFLGNTPLLEVINETGSNRALGQVGE</sequence>
<proteinExistence type="predicted"/>